<evidence type="ECO:0000313" key="1">
    <source>
        <dbReference type="EMBL" id="KAJ9103781.1"/>
    </source>
</evidence>
<evidence type="ECO:0000313" key="2">
    <source>
        <dbReference type="Proteomes" id="UP001227268"/>
    </source>
</evidence>
<accession>A0ACC2VYR5</accession>
<sequence length="3087" mass="348277">MPRSNVAFSEALSRVSSDKIKERAEGMEQLRTIFQSQSSIENLSNVDDAIGWLQTFQTLFGVVKMERDQCMKKGKISSSSSANSAAETRLSKAMSFVRWLIERSSTYLTKKVINALFNHLTQIIISPNGRLIRNSMDYIKAIKIVVSFAPHLEHLDSALWQHLMSICWDAALGERIEHNKEDWDEDDEDEDANRESHEDEEEDDDDRDVEMASVGGTARKRKLPSTASSSISRHGSRQPANTKLLPLSTEITELLSIVPILLASPNAPVLPPPQFPEEDLNSNKAFPRVGIKILHKVLRFLRERPGETAAHRSVLITLNMVLGELEVNAVQEMIGQAPQLLSLLVPLWNTKLKDQIVISLRIILPFLSSSKFVEDKMPEEKKISREVFNDLMLLRDSVPRTTPGRRTMVLDLSFLTLRYTGRYEDQSKSKRPLPMQTWLIGATSDFTDAMIETWASLELMADSLILLHQHYEATSLRSTATSTGSNKRQRIQEPVAEMLTAITTTRQAESRLFWIQTMYFFITRHWQELHFRLQDSIMKLLHHLVVDPNTEVQQWADINLAAICLVTEPHYSATSKAISDEVVPARKPSQTQDQWLEIWQLGLRKLTVIAGASSRSAALLLQVILKNQIVDSVLLLTSVEKFLEGVSEQGPAAPYESVCDFMVASLDLVDEDARLHRLGFGAKVSAWFRTAWMAQEQVALDTTGRNTFEISSAFHLICRLSGIPVSSQLPTNHRPLTPSPLYTRMERETQILDIRNFIMHATLPSLTSHEQHLRSATWAATSEVKPRSYAAAEARALSRLFTLKLQYIDTGDGEATNVARLRGKMDACLLIMLAESSFIDYDSEHSQANFDSTCQLLEKLMVLSLQKSWTLPERATLFTSINALFPYRAEHDAKHEVIEPLLCSPGSASGILSIVTAAHTPEERPSVGPGEATAVPLFYQQLWRKSKLYDLFRSRVPDFHQVLQSKDLYGDSHVSGGDSHQLDDDFDAIKVDEESTQNTPSQTQDQVAKVIIDCCIRFCLLPKFFYNDKSLPVKDRNILNILIDSDPALFLKLCDPIHSAVRNGFLEYNDDAAGTIYEILQEYLSSYTYSLSSVMRQAAVTLVDTILHRLPPMADDSFHGPSGEAAAGLLDWLGANLKKGKLQSWADRLSVIRLYARLIELDPGNISWSRRRNDNPRNDDTTPVSLLCEIIEDSDARVRFRLTVIISRLFQILPGRNFAALYREALDNLFIRGFQVECILTNLLFFLNITCVTAVGRFNALFHVYDTAYMRAFTRSHALVGLQAVVRALRLANIAELYLQYATRIAQLQFNEDQTPENLPMQLYGFQTRKEWAKEALSSVGPVALTMNKTWVWEHLCEIAGLSKDEGLQRIFSVTFGYRLAKEVDQHMQTPGPEVASSDITKAAKKYENDVASLGDIVDIQSHPIDTVSSVIIMPGHEDSTHDLQSILQSQDNGNQKAAAFVALYCGKGRAAEGLEEVLAPATHARASLRVVQWIEESNRITTLDVMLYNVFMQTIGKLNTNILTNERMRLIRNLLFFMAYYCQPFGESPVLAFVVLRTATALTQQRDLAVIAINMIMWILPQFKPEKGSEPELIPLLAQLSSIARAYSTEIGIAPDNEIFVAVTELLKVLGSFLSPMWSQSRCPPDLQRSDFLSLLPIWPDGLPNEPSVVLQGMTRARLLGISQQRAIHDQVFLLADRLANMPDPVRERDVEFFSSNVFWQMKDAIAEGNVPEYKETSAFLELCYLNGGRLRMIDSDTAVVLGSKFSSSPVRSSKTRSDANQTTTDILYAILDRLSHADLGTMYRAYQTLCVVASRLLGEIQPLKFSKRLDREIKLLDIRPPDLRVNHVEFLDFVGVVRSPDECLQRPLNTDRWVTEFASVACLETANSGDLLVEAALLLRHDPQLSRQLLPHLLHLLLQREESAGNVSDPTISDAVSTYFKNILEGAQFPIATKKVIMEVLLYLRRQARPSAKSHLDNDKWLDLNFALLARVALDCKMYSTALLYWELHSDPDPDYGDKENAVGEGDYKVSHILQNRVCSTIEFALPFQLLYEIYNNIDEPDGFYGIPLEKHVKNSLLQRFQHESNWSLAFKYYGADLEANGASAGQLPQLTRSLQAFGMDKLAMMLFQAGGSSPDHNQILLPYNLAWRTQSWDLPTATFLPDSADRSVYTALRAIHRSRDLAETQRIVGVIEREEVVAIRAFSFEDVHGLRKKMKELLSLREIGRWCSTWLPMVNAGNLNVGEYGKFLEVPSFTEPEMTEQILSVRLSLIRSAKQQDEWQLGDMVASRGRLLITLERDCLERLGLLARTREDLNGAIKILAEQQSLTTFDAADHVSEFAEVLWLQGDHGLAIDQLKNILGHNGTVNKSTPTTSKPNLNLVAHSKFLSRVGQWMAEAKQAHPDIIYRDYFVKAYNMLHRKGTPWEDLPSEEERALIYSRFASFSDQEYERLLTLSELEQRHLVQQQLATEVGQSDLLLLASGKGSTGVSARNSTQHGISGSSGEYLISKKFDEIRRYSLEWAIIMYAHSMIHSAKYDDSIHRLCALWLANSNNDKANIAVKKSMLSIPTHKFAFLASQLTARLDADDTRSVFQELLTSVLGHLCEQHPFHIMYQVITLARTTPPDSKSHTSSARGKPRGLSGRELAAFNLLARTKALDIRVAQIQDMELFENASVSWCEYKQDRGKAREYQIPASASIAGLKDLCIPVPTQFIPFDPTHKYARPDHGGPAYIRSYDRTFTLAGGLHMPKIMVCKGHDGDRYRQLFKADDDLRQDSVMEQVFSLVNTLLLRDEATARRELRFQTYTVLPLYNSTGIIEFVPDSIGIGDWLGDAHKRYRPSDITPNEFRAYLKEVQQGHSSNPNPELIRRFIHYREFFKPVMRHLFTDMRSDPIGWYSMRLKYARSVAVGSMVGHIVGLGDRHCSNMMINTKTGEILHIDLGIAFDQGAELAIPERVPFRLTADIVDGLGTFGVEGVFKRCCEQSLRLLRDKSNLIMAVLEVFKHDPLQRWKADANKVDQMLGGAAAKAHKKKVEAEASELATEALDRVRTKLLNTTSVEYTVNELIRTARDPANLATIFHGWQAWM</sequence>
<organism evidence="1 2">
    <name type="scientific">Naganishia friedmannii</name>
    <dbReference type="NCBI Taxonomy" id="89922"/>
    <lineage>
        <taxon>Eukaryota</taxon>
        <taxon>Fungi</taxon>
        <taxon>Dikarya</taxon>
        <taxon>Basidiomycota</taxon>
        <taxon>Agaricomycotina</taxon>
        <taxon>Tremellomycetes</taxon>
        <taxon>Filobasidiales</taxon>
        <taxon>Filobasidiaceae</taxon>
        <taxon>Naganishia</taxon>
    </lineage>
</organism>
<proteinExistence type="predicted"/>
<keyword evidence="2" id="KW-1185">Reference proteome</keyword>
<dbReference type="Proteomes" id="UP001227268">
    <property type="component" value="Unassembled WGS sequence"/>
</dbReference>
<gene>
    <name evidence="1" type="ORF">QFC21_002243</name>
</gene>
<dbReference type="EMBL" id="JASBWT010000006">
    <property type="protein sequence ID" value="KAJ9103781.1"/>
    <property type="molecule type" value="Genomic_DNA"/>
</dbReference>
<name>A0ACC2VYR5_9TREE</name>
<comment type="caution">
    <text evidence="1">The sequence shown here is derived from an EMBL/GenBank/DDBJ whole genome shotgun (WGS) entry which is preliminary data.</text>
</comment>
<protein>
    <submittedName>
        <fullName evidence="1">Uncharacterized protein</fullName>
    </submittedName>
</protein>
<reference evidence="1" key="1">
    <citation type="submission" date="2023-04" db="EMBL/GenBank/DDBJ databases">
        <title>Draft Genome sequencing of Naganishia species isolated from polar environments using Oxford Nanopore Technology.</title>
        <authorList>
            <person name="Leo P."/>
            <person name="Venkateswaran K."/>
        </authorList>
    </citation>
    <scope>NUCLEOTIDE SEQUENCE</scope>
    <source>
        <strain evidence="1">MNA-CCFEE 5423</strain>
    </source>
</reference>